<reference evidence="7" key="1">
    <citation type="submission" date="2019-05" db="EMBL/GenBank/DDBJ databases">
        <title>Methanoculleus sp. FWC-SCC1, a methanogenic archaeon isolated from deep marine cold seep.</title>
        <authorList>
            <person name="Chen Y.-W."/>
            <person name="Chen S.-C."/>
            <person name="Teng N.-H."/>
            <person name="Lai M.-C."/>
        </authorList>
    </citation>
    <scope>NUCLEOTIDE SEQUENCE</scope>
    <source>
        <strain evidence="7">FWC-SCC1</strain>
    </source>
</reference>
<dbReference type="PANTHER" id="PTHR43278">
    <property type="entry name" value="NAD(P)H-DEPENDENT FMN-CONTAINING OXIDOREDUCTASE YWQN-RELATED"/>
    <property type="match status" value="1"/>
</dbReference>
<keyword evidence="4" id="KW-0288">FMN</keyword>
<accession>A0ABT8M6D2</accession>
<evidence type="ECO:0000256" key="4">
    <source>
        <dbReference type="ARBA" id="ARBA00022643"/>
    </source>
</evidence>
<comment type="similarity">
    <text evidence="5">Belongs to the SsuE family. Isf subfamily.</text>
</comment>
<feature type="domain" description="NADPH-dependent FMN reductase-like" evidence="6">
    <location>
        <begin position="108"/>
        <end position="220"/>
    </location>
</feature>
<comment type="caution">
    <text evidence="7">The sequence shown here is derived from an EMBL/GenBank/DDBJ whole genome shotgun (WGS) entry which is preliminary data.</text>
</comment>
<evidence type="ECO:0000256" key="2">
    <source>
        <dbReference type="ARBA" id="ARBA00001966"/>
    </source>
</evidence>
<evidence type="ECO:0000313" key="8">
    <source>
        <dbReference type="Proteomes" id="UP001168338"/>
    </source>
</evidence>
<comment type="cofactor">
    <cofactor evidence="2">
        <name>[4Fe-4S] cluster</name>
        <dbReference type="ChEBI" id="CHEBI:49883"/>
    </cofactor>
</comment>
<keyword evidence="3" id="KW-0285">Flavoprotein</keyword>
<proteinExistence type="inferred from homology"/>
<name>A0ABT8M6D2_9EURY</name>
<gene>
    <name evidence="7" type="ORF">FGU65_00880</name>
</gene>
<dbReference type="EMBL" id="VCYH01000001">
    <property type="protein sequence ID" value="MDN7023466.1"/>
    <property type="molecule type" value="Genomic_DNA"/>
</dbReference>
<sequence length="299" mass="32650">MEGSSKPAESRTVETPIGTFVIDLLTEDLGGVYPGMRRYTVEIHYAGQSVYHYVINSYEQPPHTLFSTDEVANIVFGRLIYDIKARPEHYTKALPPVRRALPGAAYDVVILQGSPRQFGNSATLAGWCADEASRQRRSVHIFPVHEMDIRPCSGCYACYNQGVCPVEDDMPAIIKAIEEASLLIIATPVYTNTVPAALKAVIDRGQALHARRTLLSTPIAAKGLLIAVAGRPGPEPFECVRSVTGAFMRNIGIHPAEEITVDRMDTRQDVRAIEGLEDRVRAAVASLLKVSGETKAHIG</sequence>
<dbReference type="InterPro" id="IPR029039">
    <property type="entry name" value="Flavoprotein-like_sf"/>
</dbReference>
<protein>
    <submittedName>
        <fullName evidence="7">Flavodoxin family protein</fullName>
    </submittedName>
</protein>
<evidence type="ECO:0000259" key="6">
    <source>
        <dbReference type="Pfam" id="PF03358"/>
    </source>
</evidence>
<organism evidence="7 8">
    <name type="scientific">Methanoculleus frigidifontis</name>
    <dbReference type="NCBI Taxonomy" id="2584085"/>
    <lineage>
        <taxon>Archaea</taxon>
        <taxon>Methanobacteriati</taxon>
        <taxon>Methanobacteriota</taxon>
        <taxon>Stenosarchaea group</taxon>
        <taxon>Methanomicrobia</taxon>
        <taxon>Methanomicrobiales</taxon>
        <taxon>Methanomicrobiaceae</taxon>
        <taxon>Methanoculleus</taxon>
    </lineage>
</organism>
<evidence type="ECO:0000313" key="7">
    <source>
        <dbReference type="EMBL" id="MDN7023466.1"/>
    </source>
</evidence>
<dbReference type="Proteomes" id="UP001168338">
    <property type="component" value="Unassembled WGS sequence"/>
</dbReference>
<dbReference type="PANTHER" id="PTHR43278:SF2">
    <property type="entry name" value="IRON-SULFUR FLAVOPROTEIN"/>
    <property type="match status" value="1"/>
</dbReference>
<dbReference type="SUPFAM" id="SSF52218">
    <property type="entry name" value="Flavoproteins"/>
    <property type="match status" value="1"/>
</dbReference>
<keyword evidence="8" id="KW-1185">Reference proteome</keyword>
<dbReference type="InterPro" id="IPR051796">
    <property type="entry name" value="ISF_SsuE-like"/>
</dbReference>
<dbReference type="InterPro" id="IPR005025">
    <property type="entry name" value="FMN_Rdtase-like_dom"/>
</dbReference>
<evidence type="ECO:0000256" key="1">
    <source>
        <dbReference type="ARBA" id="ARBA00001917"/>
    </source>
</evidence>
<dbReference type="Pfam" id="PF03358">
    <property type="entry name" value="FMN_red"/>
    <property type="match status" value="1"/>
</dbReference>
<evidence type="ECO:0000256" key="3">
    <source>
        <dbReference type="ARBA" id="ARBA00022630"/>
    </source>
</evidence>
<comment type="cofactor">
    <cofactor evidence="1">
        <name>FMN</name>
        <dbReference type="ChEBI" id="CHEBI:58210"/>
    </cofactor>
</comment>
<dbReference type="Gene3D" id="3.40.50.360">
    <property type="match status" value="1"/>
</dbReference>
<evidence type="ECO:0000256" key="5">
    <source>
        <dbReference type="ARBA" id="ARBA00038292"/>
    </source>
</evidence>